<reference evidence="1" key="1">
    <citation type="submission" date="2022-01" db="EMBL/GenBank/DDBJ databases">
        <title>Genome sequence and assembly of Parabukholderia sp. RG36.</title>
        <authorList>
            <person name="Chhetri G."/>
        </authorList>
    </citation>
    <scope>NUCLEOTIDE SEQUENCE</scope>
    <source>
        <strain evidence="1">RG36</strain>
    </source>
</reference>
<evidence type="ECO:0000313" key="2">
    <source>
        <dbReference type="Proteomes" id="UP001139308"/>
    </source>
</evidence>
<dbReference type="EMBL" id="JAKLJA010000014">
    <property type="protein sequence ID" value="MCG5075362.1"/>
    <property type="molecule type" value="Genomic_DNA"/>
</dbReference>
<evidence type="ECO:0000313" key="1">
    <source>
        <dbReference type="EMBL" id="MCG5075362.1"/>
    </source>
</evidence>
<organism evidence="1 2">
    <name type="scientific">Paraburkholderia tagetis</name>
    <dbReference type="NCBI Taxonomy" id="2913261"/>
    <lineage>
        <taxon>Bacteria</taxon>
        <taxon>Pseudomonadati</taxon>
        <taxon>Pseudomonadota</taxon>
        <taxon>Betaproteobacteria</taxon>
        <taxon>Burkholderiales</taxon>
        <taxon>Burkholderiaceae</taxon>
        <taxon>Paraburkholderia</taxon>
    </lineage>
</organism>
<sequence length="68" mass="7220">MIWGYRTLKNTELTDLYNRGEFEAGFDLGPSSATKNAGEKKAPLAERLAGKPGLSGLAASLACFLITS</sequence>
<gene>
    <name evidence="1" type="ORF">L5014_18645</name>
</gene>
<protein>
    <submittedName>
        <fullName evidence="1">Uncharacterized protein</fullName>
    </submittedName>
</protein>
<name>A0A9X1RT35_9BURK</name>
<dbReference type="Proteomes" id="UP001139308">
    <property type="component" value="Unassembled WGS sequence"/>
</dbReference>
<dbReference type="AlphaFoldDB" id="A0A9X1RT35"/>
<comment type="caution">
    <text evidence="1">The sequence shown here is derived from an EMBL/GenBank/DDBJ whole genome shotgun (WGS) entry which is preliminary data.</text>
</comment>
<keyword evidence="2" id="KW-1185">Reference proteome</keyword>
<dbReference type="RefSeq" id="WP_238465207.1">
    <property type="nucleotide sequence ID" value="NZ_JAKLJA010000014.1"/>
</dbReference>
<proteinExistence type="predicted"/>
<accession>A0A9X1RT35</accession>